<evidence type="ECO:0000313" key="2">
    <source>
        <dbReference type="EMBL" id="CAL1240171.1"/>
    </source>
</evidence>
<evidence type="ECO:0000256" key="1">
    <source>
        <dbReference type="SAM" id="MobiDB-lite"/>
    </source>
</evidence>
<name>A0ABP1C7C3_9GAMM</name>
<gene>
    <name evidence="2" type="ORF">MECH1_V1_1395</name>
</gene>
<dbReference type="Proteomes" id="UP001497493">
    <property type="component" value="Chromosome"/>
</dbReference>
<proteinExistence type="predicted"/>
<protein>
    <submittedName>
        <fullName evidence="2">Uncharacterized protein</fullName>
    </submittedName>
</protein>
<evidence type="ECO:0000313" key="3">
    <source>
        <dbReference type="Proteomes" id="UP001497493"/>
    </source>
</evidence>
<reference evidence="2 3" key="1">
    <citation type="submission" date="2024-04" db="EMBL/GenBank/DDBJ databases">
        <authorList>
            <person name="Cremers G."/>
        </authorList>
    </citation>
    <scope>NUCLEOTIDE SEQUENCE [LARGE SCALE GENOMIC DNA]</scope>
    <source>
        <strain evidence="2">MeCH1-AG</strain>
    </source>
</reference>
<keyword evidence="3" id="KW-1185">Reference proteome</keyword>
<accession>A0ABP1C7C3</accession>
<feature type="region of interest" description="Disordered" evidence="1">
    <location>
        <begin position="1"/>
        <end position="26"/>
    </location>
</feature>
<organism evidence="2 3">
    <name type="scientific">Candidatus Methylocalor cossyra</name>
    <dbReference type="NCBI Taxonomy" id="3108543"/>
    <lineage>
        <taxon>Bacteria</taxon>
        <taxon>Pseudomonadati</taxon>
        <taxon>Pseudomonadota</taxon>
        <taxon>Gammaproteobacteria</taxon>
        <taxon>Methylococcales</taxon>
        <taxon>Methylococcaceae</taxon>
        <taxon>Candidatus Methylocalor</taxon>
    </lineage>
</organism>
<sequence>MIHAKNDGPLTPGPMPASACLPPEVRRNRLRLQPGCNRERLHET</sequence>
<dbReference type="EMBL" id="OZ026884">
    <property type="protein sequence ID" value="CAL1240171.1"/>
    <property type="molecule type" value="Genomic_DNA"/>
</dbReference>